<reference evidence="4" key="1">
    <citation type="journal article" date="2023" name="Insect Mol. Biol.">
        <title>Genome sequencing provides insights into the evolution of gene families encoding plant cell wall-degrading enzymes in longhorned beetles.</title>
        <authorList>
            <person name="Shin N.R."/>
            <person name="Okamura Y."/>
            <person name="Kirsch R."/>
            <person name="Pauchet Y."/>
        </authorList>
    </citation>
    <scope>NUCLEOTIDE SEQUENCE</scope>
    <source>
        <strain evidence="4">MMC_N1</strain>
    </source>
</reference>
<accession>A0ABQ9K6N8</accession>
<keyword evidence="5" id="KW-1185">Reference proteome</keyword>
<dbReference type="PROSITE" id="PS51155">
    <property type="entry name" value="CHIT_BIND_RR_2"/>
    <property type="match status" value="1"/>
</dbReference>
<keyword evidence="1 2" id="KW-0193">Cuticle</keyword>
<evidence type="ECO:0000313" key="4">
    <source>
        <dbReference type="EMBL" id="KAJ8985676.1"/>
    </source>
</evidence>
<evidence type="ECO:0000256" key="2">
    <source>
        <dbReference type="PROSITE-ProRule" id="PRU00497"/>
    </source>
</evidence>
<sequence>MFQLVLVAWAILPPSILGYESNDAHYKFGYGVNDPNTHDVKHHQEERHGDNVIGAYSIQAPDGTFRVVKYNAGPESGFQATVEEVDEHIDEYKRQHPRKKHVFDDIGSPLKYSGYDPNEHELRHHLEDPEVHILKDPDGNIQIINYPGPSKYESVKDYFDYHFDHNH</sequence>
<proteinExistence type="predicted"/>
<feature type="signal peptide" evidence="3">
    <location>
        <begin position="1"/>
        <end position="18"/>
    </location>
</feature>
<dbReference type="InterPro" id="IPR051217">
    <property type="entry name" value="Insect_Cuticle_Struc_Prot"/>
</dbReference>
<evidence type="ECO:0000313" key="5">
    <source>
        <dbReference type="Proteomes" id="UP001162164"/>
    </source>
</evidence>
<name>A0ABQ9K6N8_9CUCU</name>
<dbReference type="InterPro" id="IPR031311">
    <property type="entry name" value="CHIT_BIND_RR_consensus"/>
</dbReference>
<evidence type="ECO:0000256" key="1">
    <source>
        <dbReference type="ARBA" id="ARBA00022460"/>
    </source>
</evidence>
<protein>
    <submittedName>
        <fullName evidence="4">Uncharacterized protein</fullName>
    </submittedName>
</protein>
<dbReference type="EMBL" id="JAPWTJ010000010">
    <property type="protein sequence ID" value="KAJ8985676.1"/>
    <property type="molecule type" value="Genomic_DNA"/>
</dbReference>
<dbReference type="InterPro" id="IPR000618">
    <property type="entry name" value="Insect_cuticle"/>
</dbReference>
<feature type="chain" id="PRO_5047206845" evidence="3">
    <location>
        <begin position="19"/>
        <end position="167"/>
    </location>
</feature>
<dbReference type="PANTHER" id="PTHR12236:SF96">
    <property type="entry name" value="PUPAL CUTICLE PROTEIN EDG-84A-LIKE PROTEIN"/>
    <property type="match status" value="1"/>
</dbReference>
<keyword evidence="3" id="KW-0732">Signal</keyword>
<dbReference type="Proteomes" id="UP001162164">
    <property type="component" value="Unassembled WGS sequence"/>
</dbReference>
<comment type="caution">
    <text evidence="4">The sequence shown here is derived from an EMBL/GenBank/DDBJ whole genome shotgun (WGS) entry which is preliminary data.</text>
</comment>
<gene>
    <name evidence="4" type="ORF">NQ317_015173</name>
</gene>
<evidence type="ECO:0000256" key="3">
    <source>
        <dbReference type="SAM" id="SignalP"/>
    </source>
</evidence>
<dbReference type="Pfam" id="PF00379">
    <property type="entry name" value="Chitin_bind_4"/>
    <property type="match status" value="1"/>
</dbReference>
<organism evidence="4 5">
    <name type="scientific">Molorchus minor</name>
    <dbReference type="NCBI Taxonomy" id="1323400"/>
    <lineage>
        <taxon>Eukaryota</taxon>
        <taxon>Metazoa</taxon>
        <taxon>Ecdysozoa</taxon>
        <taxon>Arthropoda</taxon>
        <taxon>Hexapoda</taxon>
        <taxon>Insecta</taxon>
        <taxon>Pterygota</taxon>
        <taxon>Neoptera</taxon>
        <taxon>Endopterygota</taxon>
        <taxon>Coleoptera</taxon>
        <taxon>Polyphaga</taxon>
        <taxon>Cucujiformia</taxon>
        <taxon>Chrysomeloidea</taxon>
        <taxon>Cerambycidae</taxon>
        <taxon>Lamiinae</taxon>
        <taxon>Monochamini</taxon>
        <taxon>Molorchus</taxon>
    </lineage>
</organism>
<dbReference type="PANTHER" id="PTHR12236">
    <property type="entry name" value="STRUCTURAL CONTITUENT OF CUTICLE"/>
    <property type="match status" value="1"/>
</dbReference>
<dbReference type="PROSITE" id="PS00233">
    <property type="entry name" value="CHIT_BIND_RR_1"/>
    <property type="match status" value="1"/>
</dbReference>